<dbReference type="STRING" id="196109.A0A136J5L0"/>
<dbReference type="PANTHER" id="PTHR28244:SF3">
    <property type="entry name" value="EXTRACELLULAR MUTANT PROTEIN 11 C-TERMINAL DOMAIN-CONTAINING PROTEIN"/>
    <property type="match status" value="1"/>
</dbReference>
<gene>
    <name evidence="3" type="ORF">Micbo1qcDRAFT_162790</name>
</gene>
<dbReference type="PANTHER" id="PTHR28244">
    <property type="entry name" value="RNA POLYMERASE I-SPECIFIC TRANSCRIPTION INITIATION FACTOR RRN11"/>
    <property type="match status" value="1"/>
</dbReference>
<evidence type="ECO:0000313" key="4">
    <source>
        <dbReference type="Proteomes" id="UP000070501"/>
    </source>
</evidence>
<feature type="region of interest" description="Disordered" evidence="1">
    <location>
        <begin position="1"/>
        <end position="63"/>
    </location>
</feature>
<protein>
    <submittedName>
        <fullName evidence="3">Extracellular mutant protein 11-domain-containing protein</fullName>
    </submittedName>
</protein>
<feature type="compositionally biased region" description="Polar residues" evidence="1">
    <location>
        <begin position="244"/>
        <end position="255"/>
    </location>
</feature>
<dbReference type="AlphaFoldDB" id="A0A136J5L0"/>
<feature type="compositionally biased region" description="Basic residues" evidence="1">
    <location>
        <begin position="151"/>
        <end position="167"/>
    </location>
</feature>
<dbReference type="GO" id="GO:0017025">
    <property type="term" value="F:TBP-class protein binding"/>
    <property type="evidence" value="ECO:0007669"/>
    <property type="project" value="TreeGrafter"/>
</dbReference>
<feature type="domain" description="Extracellular mutant protein 11 C-terminal" evidence="2">
    <location>
        <begin position="393"/>
        <end position="523"/>
    </location>
</feature>
<organism evidence="3 4">
    <name type="scientific">Microdochium bolleyi</name>
    <dbReference type="NCBI Taxonomy" id="196109"/>
    <lineage>
        <taxon>Eukaryota</taxon>
        <taxon>Fungi</taxon>
        <taxon>Dikarya</taxon>
        <taxon>Ascomycota</taxon>
        <taxon>Pezizomycotina</taxon>
        <taxon>Sordariomycetes</taxon>
        <taxon>Xylariomycetidae</taxon>
        <taxon>Xylariales</taxon>
        <taxon>Microdochiaceae</taxon>
        <taxon>Microdochium</taxon>
    </lineage>
</organism>
<proteinExistence type="predicted"/>
<dbReference type="Pfam" id="PF15463">
    <property type="entry name" value="ECM11"/>
    <property type="match status" value="1"/>
</dbReference>
<dbReference type="InParanoid" id="A0A136J5L0"/>
<dbReference type="GO" id="GO:0001164">
    <property type="term" value="F:RNA polymerase I core promoter sequence-specific DNA binding"/>
    <property type="evidence" value="ECO:0007669"/>
    <property type="project" value="TreeGrafter"/>
</dbReference>
<accession>A0A136J5L0</accession>
<dbReference type="OrthoDB" id="5346740at2759"/>
<dbReference type="GO" id="GO:0042790">
    <property type="term" value="P:nucleolar large rRNA transcription by RNA polymerase I"/>
    <property type="evidence" value="ECO:0007669"/>
    <property type="project" value="TreeGrafter"/>
</dbReference>
<feature type="compositionally biased region" description="Basic and acidic residues" evidence="1">
    <location>
        <begin position="168"/>
        <end position="177"/>
    </location>
</feature>
<dbReference type="InterPro" id="IPR029178">
    <property type="entry name" value="Ecm11_C"/>
</dbReference>
<sequence length="528" mass="58914">MQKYVMGKLSVDDQPPPSQGSGAVFEDDKTVTQGQFTTQQARPSFSGPPVKDNIPGSPRRVPIGASITRSASAAAARLPFPDGLVHRDIPGRPASVNPAQQLSNAPKFWDGSTVDGSLFSDSASNFDISERPAQRPSRLQQVSPQQDRQFPTHKHHASSSSHNHRVKRELPAEDRSRFTIGENGLIGRSEIPSVRPSAWTLSGGHDRRSHFSRVVDDFDQASEGSRSFSSPERDSPTSKRSHQARQVTVGRSPQQAAKPRRTSPAPARTHAPHQEQDVKVPALRLQESKAEHPRPQRQDYLEAQVEVESADPDSLMSDPVETESDEPEQEPTPKKTTKSTKIGGSKPQVERQLFGDTLTNGRHARGDLVGLGRAQSSLPRLGMQANKHTLEPDYDDQALASMRFDKLQHQDFDFDPAKAEALSADLPQGTLDEKLRHFVNRDKETQSDFFQKMSVREWEDSGDWFLERFTDIVKNFKEARQSRRALADQFEDEVASRADSVRSKIVRIDGDLKDMKEKGAVIMQREFQ</sequence>
<feature type="region of interest" description="Disordered" evidence="1">
    <location>
        <begin position="87"/>
        <end position="279"/>
    </location>
</feature>
<dbReference type="Proteomes" id="UP000070501">
    <property type="component" value="Unassembled WGS sequence"/>
</dbReference>
<evidence type="ECO:0000259" key="2">
    <source>
        <dbReference type="Pfam" id="PF15463"/>
    </source>
</evidence>
<evidence type="ECO:0000256" key="1">
    <source>
        <dbReference type="SAM" id="MobiDB-lite"/>
    </source>
</evidence>
<reference evidence="4" key="1">
    <citation type="submission" date="2016-02" db="EMBL/GenBank/DDBJ databases">
        <title>Draft genome sequence of Microdochium bolleyi, a fungal endophyte of beachgrass.</title>
        <authorList>
            <consortium name="DOE Joint Genome Institute"/>
            <person name="David A.S."/>
            <person name="May G."/>
            <person name="Haridas S."/>
            <person name="Lim J."/>
            <person name="Wang M."/>
            <person name="Labutti K."/>
            <person name="Lipzen A."/>
            <person name="Barry K."/>
            <person name="Grigoriev I.V."/>
        </authorList>
    </citation>
    <scope>NUCLEOTIDE SEQUENCE [LARGE SCALE GENOMIC DNA]</scope>
    <source>
        <strain evidence="4">J235TASD1</strain>
    </source>
</reference>
<name>A0A136J5L0_9PEZI</name>
<dbReference type="InterPro" id="IPR053029">
    <property type="entry name" value="RNA_pol_I-specific_init_factor"/>
</dbReference>
<feature type="compositionally biased region" description="Polar residues" evidence="1">
    <location>
        <begin position="31"/>
        <end position="43"/>
    </location>
</feature>
<feature type="region of interest" description="Disordered" evidence="1">
    <location>
        <begin position="304"/>
        <end position="351"/>
    </location>
</feature>
<feature type="compositionally biased region" description="Polar residues" evidence="1">
    <location>
        <begin position="137"/>
        <end position="149"/>
    </location>
</feature>
<evidence type="ECO:0000313" key="3">
    <source>
        <dbReference type="EMBL" id="KXJ92485.1"/>
    </source>
</evidence>
<dbReference type="GO" id="GO:0070860">
    <property type="term" value="C:RNA polymerase I core factor complex"/>
    <property type="evidence" value="ECO:0007669"/>
    <property type="project" value="TreeGrafter"/>
</dbReference>
<dbReference type="EMBL" id="KQ964249">
    <property type="protein sequence ID" value="KXJ92485.1"/>
    <property type="molecule type" value="Genomic_DNA"/>
</dbReference>
<keyword evidence="4" id="KW-1185">Reference proteome</keyword>
<feature type="compositionally biased region" description="Acidic residues" evidence="1">
    <location>
        <begin position="320"/>
        <end position="329"/>
    </location>
</feature>